<dbReference type="PROSITE" id="PS51194">
    <property type="entry name" value="HELICASE_CTER"/>
    <property type="match status" value="1"/>
</dbReference>
<keyword evidence="2 13" id="KW-0963">Cytoplasm</keyword>
<evidence type="ECO:0000256" key="10">
    <source>
        <dbReference type="ARBA" id="ARBA00061104"/>
    </source>
</evidence>
<evidence type="ECO:0000256" key="2">
    <source>
        <dbReference type="ARBA" id="ARBA00022490"/>
    </source>
</evidence>
<keyword evidence="7 13" id="KW-0067">ATP-binding</keyword>
<organism evidence="16 17">
    <name type="scientific">Candidatus Obscuribacter phosphatis</name>
    <dbReference type="NCBI Taxonomy" id="1906157"/>
    <lineage>
        <taxon>Bacteria</taxon>
        <taxon>Bacillati</taxon>
        <taxon>Candidatus Melainabacteria</taxon>
        <taxon>Candidatus Obscuribacterales</taxon>
        <taxon>Candidatus Obscuribacteraceae</taxon>
        <taxon>Candidatus Obscuribacter</taxon>
    </lineage>
</organism>
<dbReference type="GO" id="GO:0005737">
    <property type="term" value="C:cytoplasm"/>
    <property type="evidence" value="ECO:0007669"/>
    <property type="project" value="UniProtKB-SubCell"/>
</dbReference>
<evidence type="ECO:0000256" key="3">
    <source>
        <dbReference type="ARBA" id="ARBA00022741"/>
    </source>
</evidence>
<dbReference type="Pfam" id="PF03461">
    <property type="entry name" value="TRCF"/>
    <property type="match status" value="1"/>
</dbReference>
<dbReference type="InterPro" id="IPR027417">
    <property type="entry name" value="P-loop_NTPase"/>
</dbReference>
<dbReference type="GO" id="GO:0006355">
    <property type="term" value="P:regulation of DNA-templated transcription"/>
    <property type="evidence" value="ECO:0007669"/>
    <property type="project" value="UniProtKB-UniRule"/>
</dbReference>
<dbReference type="Gene3D" id="3.40.50.11180">
    <property type="match status" value="1"/>
</dbReference>
<reference evidence="16" key="1">
    <citation type="submission" date="2021-02" db="EMBL/GenBank/DDBJ databases">
        <title>Genome-Resolved Metagenomics of a Microbial Community Performing Photosynthetic Biological Nutrient Removal.</title>
        <authorList>
            <person name="Mcdaniel E.A."/>
        </authorList>
    </citation>
    <scope>NUCLEOTIDE SEQUENCE</scope>
    <source>
        <strain evidence="16">UWPOB_OBS1</strain>
    </source>
</reference>
<dbReference type="NCBIfam" id="TIGR00580">
    <property type="entry name" value="mfd"/>
    <property type="match status" value="1"/>
</dbReference>
<gene>
    <name evidence="13 16" type="primary">mfd</name>
    <name evidence="16" type="ORF">J0M35_06560</name>
</gene>
<comment type="similarity">
    <text evidence="10 13">In the N-terminal section; belongs to the UvrB family.</text>
</comment>
<dbReference type="PANTHER" id="PTHR47964:SF1">
    <property type="entry name" value="ATP-DEPENDENT DNA HELICASE HOMOLOG RECG, CHLOROPLASTIC"/>
    <property type="match status" value="1"/>
</dbReference>
<comment type="similarity">
    <text evidence="11 13">In the C-terminal section; belongs to the helicase family. RecG subfamily.</text>
</comment>
<dbReference type="InterPro" id="IPR001650">
    <property type="entry name" value="Helicase_C-like"/>
</dbReference>
<dbReference type="SUPFAM" id="SSF52540">
    <property type="entry name" value="P-loop containing nucleoside triphosphate hydrolases"/>
    <property type="match status" value="3"/>
</dbReference>
<evidence type="ECO:0000313" key="17">
    <source>
        <dbReference type="Proteomes" id="UP000664277"/>
    </source>
</evidence>
<evidence type="ECO:0000256" key="11">
    <source>
        <dbReference type="ARBA" id="ARBA00061399"/>
    </source>
</evidence>
<protein>
    <recommendedName>
        <fullName evidence="12 13">Transcription-repair-coupling factor</fullName>
        <shortName evidence="13">TRCF</shortName>
        <ecNumber evidence="13">3.6.4.-</ecNumber>
    </recommendedName>
</protein>
<evidence type="ECO:0000256" key="12">
    <source>
        <dbReference type="ARBA" id="ARBA00070128"/>
    </source>
</evidence>
<comment type="caution">
    <text evidence="16">The sequence shown here is derived from an EMBL/GenBank/DDBJ whole genome shotgun (WGS) entry which is preliminary data.</text>
</comment>
<dbReference type="Pfam" id="PF00270">
    <property type="entry name" value="DEAD"/>
    <property type="match status" value="1"/>
</dbReference>
<keyword evidence="8 13" id="KW-0238">DNA-binding</keyword>
<dbReference type="GO" id="GO:0003684">
    <property type="term" value="F:damaged DNA binding"/>
    <property type="evidence" value="ECO:0007669"/>
    <property type="project" value="InterPro"/>
</dbReference>
<dbReference type="InterPro" id="IPR047112">
    <property type="entry name" value="RecG/Mfd"/>
</dbReference>
<accession>A0A8J7P9P0</accession>
<dbReference type="GO" id="GO:0005524">
    <property type="term" value="F:ATP binding"/>
    <property type="evidence" value="ECO:0007669"/>
    <property type="project" value="UniProtKB-UniRule"/>
</dbReference>
<comment type="subcellular location">
    <subcellularLocation>
        <location evidence="1 13">Cytoplasm</location>
    </subcellularLocation>
</comment>
<evidence type="ECO:0000256" key="4">
    <source>
        <dbReference type="ARBA" id="ARBA00022763"/>
    </source>
</evidence>
<dbReference type="InterPro" id="IPR004576">
    <property type="entry name" value="Mfd"/>
</dbReference>
<dbReference type="Pfam" id="PF02559">
    <property type="entry name" value="CarD_TRCF_RID"/>
    <property type="match status" value="1"/>
</dbReference>
<dbReference type="InterPro" id="IPR014001">
    <property type="entry name" value="Helicase_ATP-bd"/>
</dbReference>
<evidence type="ECO:0000256" key="8">
    <source>
        <dbReference type="ARBA" id="ARBA00023125"/>
    </source>
</evidence>
<evidence type="ECO:0000256" key="7">
    <source>
        <dbReference type="ARBA" id="ARBA00022840"/>
    </source>
</evidence>
<dbReference type="SMART" id="SM00487">
    <property type="entry name" value="DEXDc"/>
    <property type="match status" value="1"/>
</dbReference>
<dbReference type="GO" id="GO:0016787">
    <property type="term" value="F:hydrolase activity"/>
    <property type="evidence" value="ECO:0007669"/>
    <property type="project" value="UniProtKB-KW"/>
</dbReference>
<keyword evidence="5 13" id="KW-0378">Hydrolase</keyword>
<feature type="domain" description="Helicase ATP-binding" evidence="14">
    <location>
        <begin position="694"/>
        <end position="855"/>
    </location>
</feature>
<keyword evidence="9 13" id="KW-0234">DNA repair</keyword>
<dbReference type="Gene3D" id="2.40.10.170">
    <property type="match status" value="1"/>
</dbReference>
<dbReference type="EC" id="3.6.4.-" evidence="13"/>
<evidence type="ECO:0000256" key="5">
    <source>
        <dbReference type="ARBA" id="ARBA00022801"/>
    </source>
</evidence>
<dbReference type="SUPFAM" id="SSF143517">
    <property type="entry name" value="TRCF domain-like"/>
    <property type="match status" value="1"/>
</dbReference>
<evidence type="ECO:0000313" key="16">
    <source>
        <dbReference type="EMBL" id="MBN8660007.1"/>
    </source>
</evidence>
<name>A0A8J7P9P0_9BACT</name>
<dbReference type="InterPro" id="IPR011545">
    <property type="entry name" value="DEAD/DEAH_box_helicase_dom"/>
</dbReference>
<dbReference type="InterPro" id="IPR036101">
    <property type="entry name" value="CarD-like/TRCF_RID_sf"/>
</dbReference>
<dbReference type="SMART" id="SM00490">
    <property type="entry name" value="HELICc"/>
    <property type="match status" value="1"/>
</dbReference>
<dbReference type="Gene3D" id="3.90.1150.50">
    <property type="entry name" value="Transcription-repair-coupling factor, D7 domain"/>
    <property type="match status" value="1"/>
</dbReference>
<dbReference type="PANTHER" id="PTHR47964">
    <property type="entry name" value="ATP-DEPENDENT DNA HELICASE HOMOLOG RECG, CHLOROPLASTIC"/>
    <property type="match status" value="1"/>
</dbReference>
<dbReference type="PROSITE" id="PS51192">
    <property type="entry name" value="HELICASE_ATP_BIND_1"/>
    <property type="match status" value="1"/>
</dbReference>
<dbReference type="CDD" id="cd17991">
    <property type="entry name" value="DEXHc_TRCF"/>
    <property type="match status" value="1"/>
</dbReference>
<dbReference type="FunFam" id="3.40.50.300:FF:000546">
    <property type="entry name" value="Transcription-repair-coupling factor"/>
    <property type="match status" value="1"/>
</dbReference>
<evidence type="ECO:0000259" key="15">
    <source>
        <dbReference type="PROSITE" id="PS51194"/>
    </source>
</evidence>
<dbReference type="InterPro" id="IPR003711">
    <property type="entry name" value="CarD-like/TRCF_RID"/>
</dbReference>
<dbReference type="AlphaFoldDB" id="A0A8J7P9P0"/>
<evidence type="ECO:0000256" key="6">
    <source>
        <dbReference type="ARBA" id="ARBA00022806"/>
    </source>
</evidence>
<comment type="function">
    <text evidence="13">Couples transcription and DNA repair by recognizing RNA polymerase (RNAP) stalled at DNA lesions. Mediates ATP-dependent release of RNAP and its truncated transcript from the DNA, and recruitment of nucleotide excision repair machinery to the damaged site.</text>
</comment>
<dbReference type="SMART" id="SM00982">
    <property type="entry name" value="TRCF"/>
    <property type="match status" value="1"/>
</dbReference>
<dbReference type="EMBL" id="JAFLCK010000007">
    <property type="protein sequence ID" value="MBN8660007.1"/>
    <property type="molecule type" value="Genomic_DNA"/>
</dbReference>
<evidence type="ECO:0000256" key="9">
    <source>
        <dbReference type="ARBA" id="ARBA00023204"/>
    </source>
</evidence>
<keyword evidence="4 13" id="KW-0227">DNA damage</keyword>
<dbReference type="Proteomes" id="UP000664277">
    <property type="component" value="Unassembled WGS sequence"/>
</dbReference>
<evidence type="ECO:0000256" key="13">
    <source>
        <dbReference type="HAMAP-Rule" id="MF_00969"/>
    </source>
</evidence>
<evidence type="ECO:0000259" key="14">
    <source>
        <dbReference type="PROSITE" id="PS51192"/>
    </source>
</evidence>
<dbReference type="Gene3D" id="3.40.50.300">
    <property type="entry name" value="P-loop containing nucleotide triphosphate hydrolases"/>
    <property type="match status" value="2"/>
</dbReference>
<proteinExistence type="inferred from homology"/>
<dbReference type="SUPFAM" id="SSF141259">
    <property type="entry name" value="CarD-like"/>
    <property type="match status" value="1"/>
</dbReference>
<dbReference type="InterPro" id="IPR005118">
    <property type="entry name" value="TRCF_C"/>
</dbReference>
<dbReference type="GO" id="GO:0000716">
    <property type="term" value="P:transcription-coupled nucleotide-excision repair, DNA damage recognition"/>
    <property type="evidence" value="ECO:0007669"/>
    <property type="project" value="UniProtKB-UniRule"/>
</dbReference>
<keyword evidence="6" id="KW-0347">Helicase</keyword>
<sequence length="1235" mass="138477">MLTSNLNLVSRLHQLFLDSPQYAKLLGRTARGAARTELNLVGLTDSAKSLVFSVLAHETRRPLILVVQDNHTGARYHQELSNLSRYPVFFYPSSEVSPYEQVLSSPDNIAAQLELLRHIMKGEKESEPYIAVVSARALSQRVLSKEQLERHSLSLKVGEQIDSTELGRRLAALGYSKEALVTLRGEFSIRGDIIDVFPSCGLPIRIELFGDEIESMRVFNIDSQRSIEPTDKISIPPRWWVVLSPDEKEREALADKLAEKTEEAAAHLSESAAETLKDVTGSDLEALRLGRYPESLEYYAPYIDEDFATLINFLPPSSMVVLDEWDTLLAALSSYDEKLDNTIKEGLETGRLLPLPRLLHLKAGEIATSLKPLQRLYVSTLPLVIEEEAPSPSQAAARVDFDCHPIERFGNQLNLLAERVKTLRKEGYHILICTEQPQRIIGVLKEYDCQAVYISPEGADTHISAEESKPAAGNTINPENLLGDLSTALGGSTARKEERDKIWVARSGFSHGFKLTDAGLVTITDAEIFGVKRKPTIYRRPIIEKNYERFTSVSDLKVGDYVVHLKHGIGQFVGIKRISIDSQQREHLKIQYSGDDVLYVPVDQINLLSRYRGAGDAPPRLSRFGGAEWETTKKRVKKSIKQVAEDLVNLYAMRAKQEGYQCPPDTPWQYEMEEAFPYEETPDQWQAIQDVKADLESPKPMDRLICGDVGFGKTEIAIRGIFKAVMSGKQVAVLVPTTILAQQHFNNISERFAPYPVRVGLLSRFRTAKEQREVAKKLATGECDVVIGTHRMLQKDIAFKDLGLVVIDEEQRFGVGHKEKLKQLRVMVDVLTMSATPIPRTLYMALSGARDMSTINTPPTNRAPIKTFVGEYKMPLVRTAILHEMERGGQIYFVHNRVENIEQIAAEVKMLVPEARLAIGHGQMGERELENVMLSFLAHEFDVLVCTTIIESGLDIPNVNTIIINDADKLGLSQMYQLRGRVGRSEVQAYAYCLYKPSKVLSEQAQGRLKAIREFTSLGSGYQIALRDMEIRGVGNILGAEQHGHMISVGFDLYCKLLEESVAELKGESVAQDYDTAVDINVTAFIPESYIENGEQRLIEYKRLADVKTERELAMLVSEWKDRFGNIPKETEQLIQVVKLRLLAAAANVQSIKPDMQGMRLYVPFRLQQWMPIQARLPKQLGSRTTYKPGIAGGQGSSPYILVKAQGEEPEDQLNLLQDLLQAIVVSTELNTRPV</sequence>
<dbReference type="InterPro" id="IPR041471">
    <property type="entry name" value="UvrB_inter"/>
</dbReference>
<feature type="domain" description="Helicase C-terminal" evidence="15">
    <location>
        <begin position="876"/>
        <end position="1032"/>
    </location>
</feature>
<dbReference type="SMART" id="SM01058">
    <property type="entry name" value="CarD_TRCF"/>
    <property type="match status" value="1"/>
</dbReference>
<dbReference type="HAMAP" id="MF_00969">
    <property type="entry name" value="TRCF"/>
    <property type="match status" value="1"/>
</dbReference>
<dbReference type="GO" id="GO:0003678">
    <property type="term" value="F:DNA helicase activity"/>
    <property type="evidence" value="ECO:0007669"/>
    <property type="project" value="TreeGrafter"/>
</dbReference>
<dbReference type="InterPro" id="IPR037235">
    <property type="entry name" value="TRCF-like_C_D7"/>
</dbReference>
<evidence type="ECO:0000256" key="1">
    <source>
        <dbReference type="ARBA" id="ARBA00004496"/>
    </source>
</evidence>
<dbReference type="Pfam" id="PF00271">
    <property type="entry name" value="Helicase_C"/>
    <property type="match status" value="1"/>
</dbReference>
<keyword evidence="3 13" id="KW-0547">Nucleotide-binding</keyword>
<dbReference type="Pfam" id="PF17757">
    <property type="entry name" value="UvrB_inter"/>
    <property type="match status" value="1"/>
</dbReference>
<dbReference type="Gene3D" id="3.30.2060.10">
    <property type="entry name" value="Penicillin-binding protein 1b domain"/>
    <property type="match status" value="1"/>
</dbReference>